<feature type="region of interest" description="Disordered" evidence="4">
    <location>
        <begin position="1832"/>
        <end position="1860"/>
    </location>
</feature>
<dbReference type="PANTHER" id="PTHR31251:SF169">
    <property type="entry name" value="SQUAMOSA PROMOTER-BINDING-LIKE PROTEIN 8"/>
    <property type="match status" value="1"/>
</dbReference>
<feature type="region of interest" description="Disordered" evidence="4">
    <location>
        <begin position="887"/>
        <end position="970"/>
    </location>
</feature>
<feature type="compositionally biased region" description="Low complexity" evidence="4">
    <location>
        <begin position="2498"/>
        <end position="2514"/>
    </location>
</feature>
<feature type="region of interest" description="Disordered" evidence="4">
    <location>
        <begin position="2467"/>
        <end position="2551"/>
    </location>
</feature>
<evidence type="ECO:0000259" key="5">
    <source>
        <dbReference type="PROSITE" id="PS51141"/>
    </source>
</evidence>
<feature type="region of interest" description="Disordered" evidence="4">
    <location>
        <begin position="437"/>
        <end position="457"/>
    </location>
</feature>
<feature type="region of interest" description="Disordered" evidence="4">
    <location>
        <begin position="596"/>
        <end position="626"/>
    </location>
</feature>
<evidence type="ECO:0000256" key="1">
    <source>
        <dbReference type="ARBA" id="ARBA00022723"/>
    </source>
</evidence>
<dbReference type="PROSITE" id="PS51141">
    <property type="entry name" value="ZF_SBP"/>
    <property type="match status" value="1"/>
</dbReference>
<keyword evidence="1" id="KW-0479">Metal-binding</keyword>
<reference evidence="6 7" key="1">
    <citation type="journal article" date="2010" name="Science">
        <title>Genomic analysis of organismal complexity in the multicellular green alga Volvox carteri.</title>
        <authorList>
            <person name="Prochnik S.E."/>
            <person name="Umen J."/>
            <person name="Nedelcu A.M."/>
            <person name="Hallmann A."/>
            <person name="Miller S.M."/>
            <person name="Nishii I."/>
            <person name="Ferris P."/>
            <person name="Kuo A."/>
            <person name="Mitros T."/>
            <person name="Fritz-Laylin L.K."/>
            <person name="Hellsten U."/>
            <person name="Chapman J."/>
            <person name="Simakov O."/>
            <person name="Rensing S.A."/>
            <person name="Terry A."/>
            <person name="Pangilinan J."/>
            <person name="Kapitonov V."/>
            <person name="Jurka J."/>
            <person name="Salamov A."/>
            <person name="Shapiro H."/>
            <person name="Schmutz J."/>
            <person name="Grimwood J."/>
            <person name="Lindquist E."/>
            <person name="Lucas S."/>
            <person name="Grigoriev I.V."/>
            <person name="Schmitt R."/>
            <person name="Kirk D."/>
            <person name="Rokhsar D.S."/>
        </authorList>
    </citation>
    <scope>NUCLEOTIDE SEQUENCE [LARGE SCALE GENOMIC DNA]</scope>
    <source>
        <strain evidence="7">f. Nagariensis / Eve</strain>
    </source>
</reference>
<sequence length="2662" mass="276924">MKSVWINGLQRWHAMRAERHLSIGHLLVITAIEGAGCSVPKPGAEQPSDEHRSSSFQAQQQRHNQSIQEGDLRPSVMASATPVVQDTGANRCQADGCMADLSGLRRYFRRYHVCETHIRSQVVHIGGREVRFCDQCSTFHPLAFFDGVRRTCRDKLEQNRMKRRARKQQNANHAGAITAAALAGAAAAASGNNNGGGGRSDDVDSDDQPANGGGPAAAAGGDDAGPAVRAQGGHSLARKRQSGTLAQGARRLQPSARSVAAPDVTKAVKVQRATTGQLGAARAEVWSPESADEEPDMQTPGPGDAGGGHHEDADWGAADMMTREAEMGLGGALGATLAAADGRDTGFGPAAATATATAKRGRPWDPVGLAPDWPRVNHQDLRDQEQLQVAYGAVRDGAMYSPRGQLHGHLGQQGPQVQVQVRAQTVKVQPLQLVPPLSQHQQQHQHQQHQQHQQRLPMSEWEMETGGVIALERLPQGAVQGTWRLHGGSAPNLPQDSHALPDKSMHDGGMRLAAVGGPTNNGGYQVHVRTPHAANGAGYPAPNTLGDPGCARDGRVGLPSRVADQLITYKVDGEGAPAVTLLAQILRTEPEFRQQLPRTSQAGPEPMSPPKITLHNGGGSGSADMLAGAAEGLTPAQQAALRLKLDAGLLASPPNATTAAPQPQPPSSVSASAVPGPNMPKQWAQVQDDAPLQQQRHHHQPLVRHELPGYGTSRPGGQAATVWAGNGAAPQGSVWVTPDGTRFGAPLAAYPAPVGLGPQAVLIDRRISAGSSVYTADEEAALAMEDVTSLQMEAERAAIGTHNDALQQPIEEAPSLLDTPSFRDGIARDNADAQMWEARRELQKQQQQVQIVNVFGKLCDEQRPVYLPSAFRMHVPEDLDADSDYLQPQPQHAGIAAGARASGRGPVAAVGRPAPLGGIGGGGGQRPPSPAPPQPHSWAGASSGWRYSNGDSGGAPAMLEAQPQQQSASAIGYGTQQHMQQLGDSLAGVAPSDQELILSTLRKFAAHPPRAVKTAGGAHQQQQQQPDSMGLSPSMPQGRGPQDRGGDSGSGGSSGCGGTLHMLRAEEGRATQQQSYMQQQQQRQPPPPQQQPQQPAHNAAAGGEQLNLRRESSYNDNINGGPGSAEGLQQVLASEGLQSMDSLAISEALLDGRGSLQLLDSVVFAQAQDAWVNTDTNPAAASGADCGPAAMQGGPPTPPPHGSDGFTFGQGGRVAGEGERWMGSTSDSQVHARSWQQQGAAAGEGFSGEEWVELPGGGPGMRVWERHQEQQHRHVQQHERGPSHGGMFPATERRPQHQQQQQQQQGYRPQSWNERHHHHHHQQQQQQQQEGLRDGCRPGHALYTSPYDINRPLFGGRVTAEGSGGGGGGQTLSHVALKLSHARPDSLPMELVERMQEAARGGGAAVLPATLREGCVEVLVEVMHSCPTSQLCNKLFGFPEASGGASSALDLELDSALATASGEQLRAWVGPHVFDSCERVTMQLLRGPVLDCKPGAPPKLRRWEAAMQDAGLGFAAHWPEVLMLCSGPPVLVADAVNAQQIQLYGPAELASPQGVVQLCVRMAGGAGSLGTVEAVAVDPEDGSSAPIPADQASTAAPAAVAEGWLQPTTSTTSCWAAARRSPSPPVWPLAGPLSGLKAPVPGATSPALFRTVNASAGATNRLADLVAMAPRPTEQLKASPSLATGPCPFYCFAVEEVSEAEGPSSLGMSSRELCVRKGTPPAAGSAPGCTKGTVSETTEHPRSCFLTAPLPSSLPPSPPVAQQRQHRHQPGCLYNTIATAAATVARQPFSQLLLQQREQPRQQLQLCCRPPTFHCRSKSDDGCMTLCGSNDSGGRHAGSPSPRVPALASKGESLGRHSTPSAASHVCAGQPYGGGGAPLVSVTSATTGLVHCLGPLSRRVSLCSSATLTTAMTLHDRLSCRSSATTAFTLGTTATLYDRLSLRSEWSWTSNMTSFGGMTAGAACGGGGINDGGVGGAAPYSRTNEPQVSEPTYSVGASFGCTDQSLGPAHCARTARDDSKLEEENELMVSTPRRVAGPPASCSSPRAVTAASVAAQPYSSNSSDDASRSGGCCLRTGRLLDSAMVGLRPLRLQLPVLPCAGLALLEATGGHAVAASWPLLVVETVSQRNELLALWRELADAGREDVWRELAADLGLVLGNLPRRASVCDEPDPYLRSVPAAAAADRAFSSSALGSGEDFGFGGHGASAAVAPLRWRSLGTPDRARDLLPGCYLNSGSLVSIESASQESWGTASATPRLATAGQAVNTGPVSCMATLVHQRSSSSSDGDGSGSDVSRVGLPGSATSGASGDSGTSAVCVADQHTGAGLVAAATAAAGVGAVYLAAGAPARSRDGPDAATVDGSHAVRGAGAAAGAPVSAFSSHMATTSFGVGVVGVGGVEEAQEEGEGKGEQLQLPAVGRTCMLQRGDEVSLASGLAVIRGGCCDCDGEDDLHIASLTSFLGDLRMTAGRRESSSDGRGRDDDAAARREGPGLGDGRRSNSSSQESASVLAAVESGTRAETGDVAVGKGEQRKIGTAPKEVPGPPGLALPSPSPSLPVPPLAAVGLSAEARLALQAAVSRVRRCIDARRLPALWELLSRVAVDARTGGNTEEEESTSEFSHMTIMLTVVLLLEWGGRARPGRPAEFEGRLEWAERERTLAARS</sequence>
<feature type="compositionally biased region" description="Gly residues" evidence="4">
    <location>
        <begin position="1047"/>
        <end position="1058"/>
    </location>
</feature>
<feature type="compositionally biased region" description="Low complexity" evidence="4">
    <location>
        <begin position="652"/>
        <end position="676"/>
    </location>
</feature>
<feature type="compositionally biased region" description="Low complexity" evidence="4">
    <location>
        <begin position="893"/>
        <end position="916"/>
    </location>
</feature>
<protein>
    <recommendedName>
        <fullName evidence="5">SBP-type domain-containing protein</fullName>
    </recommendedName>
</protein>
<feature type="region of interest" description="Disordered" evidence="4">
    <location>
        <begin position="652"/>
        <end position="698"/>
    </location>
</feature>
<feature type="region of interest" description="Disordered" evidence="4">
    <location>
        <begin position="38"/>
        <end position="74"/>
    </location>
</feature>
<dbReference type="Gene3D" id="4.10.1100.10">
    <property type="entry name" value="Transcription factor, SBP-box domain"/>
    <property type="match status" value="1"/>
</dbReference>
<feature type="region of interest" description="Disordered" evidence="4">
    <location>
        <begin position="1188"/>
        <end position="1348"/>
    </location>
</feature>
<feature type="compositionally biased region" description="Basic and acidic residues" evidence="4">
    <location>
        <begin position="2468"/>
        <end position="2497"/>
    </location>
</feature>
<dbReference type="Pfam" id="PF03110">
    <property type="entry name" value="SBP"/>
    <property type="match status" value="1"/>
</dbReference>
<organism evidence="7">
    <name type="scientific">Volvox carteri f. nagariensis</name>
    <dbReference type="NCBI Taxonomy" id="3068"/>
    <lineage>
        <taxon>Eukaryota</taxon>
        <taxon>Viridiplantae</taxon>
        <taxon>Chlorophyta</taxon>
        <taxon>core chlorophytes</taxon>
        <taxon>Chlorophyceae</taxon>
        <taxon>CS clade</taxon>
        <taxon>Chlamydomonadales</taxon>
        <taxon>Volvocaceae</taxon>
        <taxon>Volvox</taxon>
    </lineage>
</organism>
<feature type="region of interest" description="Disordered" evidence="4">
    <location>
        <begin position="188"/>
        <end position="312"/>
    </location>
</feature>
<keyword evidence="3" id="KW-0862">Zinc</keyword>
<feature type="domain" description="SBP-type" evidence="5">
    <location>
        <begin position="89"/>
        <end position="166"/>
    </location>
</feature>
<feature type="compositionally biased region" description="Basic and acidic residues" evidence="4">
    <location>
        <begin position="1263"/>
        <end position="1282"/>
    </location>
</feature>
<keyword evidence="2" id="KW-0863">Zinc-finger</keyword>
<dbReference type="PANTHER" id="PTHR31251">
    <property type="entry name" value="SQUAMOSA PROMOTER-BINDING-LIKE PROTEIN 4"/>
    <property type="match status" value="1"/>
</dbReference>
<feature type="compositionally biased region" description="Low complexity" evidence="4">
    <location>
        <begin position="2280"/>
        <end position="2313"/>
    </location>
</feature>
<dbReference type="KEGG" id="vcn:VOLCADRAFT_93794"/>
<proteinExistence type="predicted"/>
<evidence type="ECO:0000256" key="3">
    <source>
        <dbReference type="ARBA" id="ARBA00022833"/>
    </source>
</evidence>
<dbReference type="GeneID" id="9627799"/>
<name>D8U329_VOLCA</name>
<evidence type="ECO:0000313" key="6">
    <source>
        <dbReference type="EMBL" id="EFJ45908.1"/>
    </source>
</evidence>
<dbReference type="eggNOG" id="ENOG502QRGA">
    <property type="taxonomic scope" value="Eukaryota"/>
</dbReference>
<dbReference type="EMBL" id="GL378354">
    <property type="protein sequence ID" value="EFJ45908.1"/>
    <property type="molecule type" value="Genomic_DNA"/>
</dbReference>
<feature type="region of interest" description="Disordered" evidence="4">
    <location>
        <begin position="2278"/>
        <end position="2313"/>
    </location>
</feature>
<dbReference type="SUPFAM" id="SSF103612">
    <property type="entry name" value="SBT domain"/>
    <property type="match status" value="1"/>
</dbReference>
<feature type="compositionally biased region" description="Low complexity" evidence="4">
    <location>
        <begin position="1072"/>
        <end position="1083"/>
    </location>
</feature>
<keyword evidence="7" id="KW-1185">Reference proteome</keyword>
<feature type="compositionally biased region" description="Polar residues" evidence="4">
    <location>
        <begin position="1223"/>
        <end position="1235"/>
    </location>
</feature>
<dbReference type="GO" id="GO:0003677">
    <property type="term" value="F:DNA binding"/>
    <property type="evidence" value="ECO:0007669"/>
    <property type="project" value="InterPro"/>
</dbReference>
<accession>D8U329</accession>
<feature type="region of interest" description="Disordered" evidence="4">
    <location>
        <begin position="1009"/>
        <end position="1102"/>
    </location>
</feature>
<evidence type="ECO:0000256" key="4">
    <source>
        <dbReference type="SAM" id="MobiDB-lite"/>
    </source>
</evidence>
<dbReference type="InterPro" id="IPR004333">
    <property type="entry name" value="SBP_dom"/>
</dbReference>
<dbReference type="Proteomes" id="UP000001058">
    <property type="component" value="Unassembled WGS sequence"/>
</dbReference>
<dbReference type="InterPro" id="IPR036893">
    <property type="entry name" value="SBP_sf"/>
</dbReference>
<dbReference type="OrthoDB" id="536879at2759"/>
<feature type="compositionally biased region" description="Polar residues" evidence="4">
    <location>
        <begin position="54"/>
        <end position="68"/>
    </location>
</feature>
<gene>
    <name evidence="6" type="ORF">VOLCADRAFT_93794</name>
</gene>
<evidence type="ECO:0000256" key="2">
    <source>
        <dbReference type="ARBA" id="ARBA00022771"/>
    </source>
</evidence>
<feature type="compositionally biased region" description="Low complexity" evidence="4">
    <location>
        <begin position="216"/>
        <end position="227"/>
    </location>
</feature>
<dbReference type="RefSeq" id="XP_002952986.1">
    <property type="nucleotide sequence ID" value="XM_002952940.1"/>
</dbReference>
<feature type="compositionally biased region" description="Low complexity" evidence="4">
    <location>
        <begin position="439"/>
        <end position="454"/>
    </location>
</feature>
<dbReference type="InterPro" id="IPR044817">
    <property type="entry name" value="SBP-like"/>
</dbReference>
<dbReference type="GO" id="GO:0005634">
    <property type="term" value="C:nucleus"/>
    <property type="evidence" value="ECO:0007669"/>
    <property type="project" value="InterPro"/>
</dbReference>
<feature type="compositionally biased region" description="Pro residues" evidence="4">
    <location>
        <begin position="2540"/>
        <end position="2551"/>
    </location>
</feature>
<dbReference type="STRING" id="3068.D8U329"/>
<dbReference type="GO" id="GO:0008270">
    <property type="term" value="F:zinc ion binding"/>
    <property type="evidence" value="ECO:0007669"/>
    <property type="project" value="UniProtKB-KW"/>
</dbReference>
<evidence type="ECO:0000313" key="7">
    <source>
        <dbReference type="Proteomes" id="UP000001058"/>
    </source>
</evidence>
<dbReference type="InParanoid" id="D8U329"/>